<protein>
    <submittedName>
        <fullName evidence="1">Uncharacterized protein</fullName>
    </submittedName>
</protein>
<reference evidence="1" key="2">
    <citation type="submission" date="2013-04" db="UniProtKB">
        <authorList>
            <consortium name="EnsemblPlants"/>
        </authorList>
    </citation>
    <scope>IDENTIFICATION</scope>
</reference>
<evidence type="ECO:0000313" key="1">
    <source>
        <dbReference type="EnsemblPlants" id="OB07G30880.1"/>
    </source>
</evidence>
<dbReference type="InterPro" id="IPR009003">
    <property type="entry name" value="Peptidase_S1_PA"/>
</dbReference>
<keyword evidence="2" id="KW-1185">Reference proteome</keyword>
<organism evidence="1">
    <name type="scientific">Oryza brachyantha</name>
    <name type="common">malo sina</name>
    <dbReference type="NCBI Taxonomy" id="4533"/>
    <lineage>
        <taxon>Eukaryota</taxon>
        <taxon>Viridiplantae</taxon>
        <taxon>Streptophyta</taxon>
        <taxon>Embryophyta</taxon>
        <taxon>Tracheophyta</taxon>
        <taxon>Spermatophyta</taxon>
        <taxon>Magnoliopsida</taxon>
        <taxon>Liliopsida</taxon>
        <taxon>Poales</taxon>
        <taxon>Poaceae</taxon>
        <taxon>BOP clade</taxon>
        <taxon>Oryzoideae</taxon>
        <taxon>Oryzeae</taxon>
        <taxon>Oryzinae</taxon>
        <taxon>Oryza</taxon>
    </lineage>
</organism>
<name>J3MNV6_ORYBR</name>
<dbReference type="EnsemblPlants" id="OB07G30880.1">
    <property type="protein sequence ID" value="OB07G30880.1"/>
    <property type="gene ID" value="OB07G30880"/>
</dbReference>
<dbReference type="Gene3D" id="2.40.10.120">
    <property type="match status" value="1"/>
</dbReference>
<dbReference type="Gramene" id="OB07G30880.1">
    <property type="protein sequence ID" value="OB07G30880.1"/>
    <property type="gene ID" value="OB07G30880"/>
</dbReference>
<evidence type="ECO:0000313" key="2">
    <source>
        <dbReference type="Proteomes" id="UP000006038"/>
    </source>
</evidence>
<dbReference type="HOGENOM" id="CLU_630704_0_0_1"/>
<reference evidence="1" key="1">
    <citation type="journal article" date="2013" name="Nat. Commun.">
        <title>Whole-genome sequencing of Oryza brachyantha reveals mechanisms underlying Oryza genome evolution.</title>
        <authorList>
            <person name="Chen J."/>
            <person name="Huang Q."/>
            <person name="Gao D."/>
            <person name="Wang J."/>
            <person name="Lang Y."/>
            <person name="Liu T."/>
            <person name="Li B."/>
            <person name="Bai Z."/>
            <person name="Luis Goicoechea J."/>
            <person name="Liang C."/>
            <person name="Chen C."/>
            <person name="Zhang W."/>
            <person name="Sun S."/>
            <person name="Liao Y."/>
            <person name="Zhang X."/>
            <person name="Yang L."/>
            <person name="Song C."/>
            <person name="Wang M."/>
            <person name="Shi J."/>
            <person name="Liu G."/>
            <person name="Liu J."/>
            <person name="Zhou H."/>
            <person name="Zhou W."/>
            <person name="Yu Q."/>
            <person name="An N."/>
            <person name="Chen Y."/>
            <person name="Cai Q."/>
            <person name="Wang B."/>
            <person name="Liu B."/>
            <person name="Min J."/>
            <person name="Huang Y."/>
            <person name="Wu H."/>
            <person name="Li Z."/>
            <person name="Zhang Y."/>
            <person name="Yin Y."/>
            <person name="Song W."/>
            <person name="Jiang J."/>
            <person name="Jackson S.A."/>
            <person name="Wing R.A."/>
            <person name="Wang J."/>
            <person name="Chen M."/>
        </authorList>
    </citation>
    <scope>NUCLEOTIDE SEQUENCE [LARGE SCALE GENOMIC DNA]</scope>
    <source>
        <strain evidence="1">cv. IRGC 101232</strain>
    </source>
</reference>
<accession>J3MNV6</accession>
<dbReference type="Proteomes" id="UP000006038">
    <property type="component" value="Chromosome 7"/>
</dbReference>
<proteinExistence type="predicted"/>
<sequence>MVRFRIQEQLGLPGQIEGWVIQTFFHEKEKRLQTLQFPGRGPWAVLASTSARTPSWEHRGRPHPKIWSILYQWTVDNSSAATLLGFYHPRGKRRGSAVSPIDVPDRRESNPGIWRTTVIFPSSNFPTAHMRSSRLDGHGIHIICHYGADVWARMMIACDQVVLDNLYEQISKSVVTLKRYTGCGNHALVNFGTGFIIYSTRSQVLVCIHQTVIKSGEEIFVYFSDGTSCKAHPFIRRAPSGHAVLSVEPGNCHRYPVSFSEAKVTREEICTIAQIKHDGELGMMSGIVVAPCCKTVLRSGRVVTRGERRFALTCAAGRLRNVKDSENLIGAGVFNLDGLLVGTIDSFAGVYGLKFGMHSSCFLNELERLIQDINKKISLPRGGTTLSRHSKVQRVAGKGSREDDIDIAAGKRVKYTIKLEEWCRGSPRYCSGVIT</sequence>
<dbReference type="SUPFAM" id="SSF50494">
    <property type="entry name" value="Trypsin-like serine proteases"/>
    <property type="match status" value="1"/>
</dbReference>
<dbReference type="AlphaFoldDB" id="J3MNV6"/>